<reference evidence="2 3" key="1">
    <citation type="submission" date="2016-10" db="EMBL/GenBank/DDBJ databases">
        <authorList>
            <person name="de Groot N.N."/>
        </authorList>
    </citation>
    <scope>NUCLEOTIDE SEQUENCE [LARGE SCALE GENOMIC DNA]</scope>
    <source>
        <strain>GEY</strain>
        <strain evidence="3">DSM 9560</strain>
    </source>
</reference>
<dbReference type="PROSITE" id="PS51257">
    <property type="entry name" value="PROKAR_LIPOPROTEIN"/>
    <property type="match status" value="1"/>
</dbReference>
<feature type="chain" id="PRO_5011504132" description="Lipoprotein" evidence="1">
    <location>
        <begin position="21"/>
        <end position="279"/>
    </location>
</feature>
<accession>A0A1I2HNB1</accession>
<dbReference type="AlphaFoldDB" id="A0A1I2HNB1"/>
<dbReference type="EMBL" id="FONY01000024">
    <property type="protein sequence ID" value="SFF29871.1"/>
    <property type="molecule type" value="Genomic_DNA"/>
</dbReference>
<feature type="signal peptide" evidence="1">
    <location>
        <begin position="1"/>
        <end position="20"/>
    </location>
</feature>
<keyword evidence="1" id="KW-0732">Signal</keyword>
<dbReference type="STRING" id="1003.SAMN04488541_102448"/>
<protein>
    <recommendedName>
        <fullName evidence="4">Lipoprotein</fullName>
    </recommendedName>
</protein>
<evidence type="ECO:0000313" key="3">
    <source>
        <dbReference type="Proteomes" id="UP000199513"/>
    </source>
</evidence>
<proteinExistence type="predicted"/>
<dbReference type="Proteomes" id="UP000199513">
    <property type="component" value="Unassembled WGS sequence"/>
</dbReference>
<keyword evidence="3" id="KW-1185">Reference proteome</keyword>
<evidence type="ECO:0008006" key="4">
    <source>
        <dbReference type="Google" id="ProtNLM"/>
    </source>
</evidence>
<organism evidence="2 3">
    <name type="scientific">Thermoflexibacter ruber</name>
    <dbReference type="NCBI Taxonomy" id="1003"/>
    <lineage>
        <taxon>Bacteria</taxon>
        <taxon>Pseudomonadati</taxon>
        <taxon>Bacteroidota</taxon>
        <taxon>Cytophagia</taxon>
        <taxon>Cytophagales</taxon>
        <taxon>Thermoflexibacteraceae</taxon>
        <taxon>Thermoflexibacter</taxon>
    </lineage>
</organism>
<sequence length="279" mass="31069">MKNKNLFLSIIFLVSLSLLAACGGKKDKETAEKTASEVVPADTETDFEQLLGDDRQPEQVPSHINFSGLYYDINNNLGCYLYWDTQKGEATSVYLSDSQGKWQKATIRSQKPSNFYEYQEAEQTVEVTYQNQPLKLIITKENEGVKGVTRFISSAEQQVSVLLADASTVPITESQPFNQHIAEALVGIKWQVRDPQTFQGSTTTSVSAKQQGNWVILTLTEGSTKATFTCEVQKDNTIRCATQGFEDFSIKVKMGYGTAWELQFDAPTGEAIMTLISPR</sequence>
<gene>
    <name evidence="2" type="ORF">SAMN04488541_102448</name>
</gene>
<evidence type="ECO:0000256" key="1">
    <source>
        <dbReference type="SAM" id="SignalP"/>
    </source>
</evidence>
<evidence type="ECO:0000313" key="2">
    <source>
        <dbReference type="EMBL" id="SFF29871.1"/>
    </source>
</evidence>
<name>A0A1I2HNB1_9BACT</name>
<dbReference type="RefSeq" id="WP_143090931.1">
    <property type="nucleotide sequence ID" value="NZ_FONY01000024.1"/>
</dbReference>